<sequence length="207" mass="23970">MNKRDAAETKARILSAAERLFSEVGFDKARVDDIAKEAGVNKALIYYYFESKDEILETLFSSLVEDAKRMLVESVEKTSDVLNEDNYKALFDVYIRFIMEKRKILKVAIAESVKESSSISVVMELGNLIINAEIESIRKACESKGLNYPEDKKEILVMEFFTGLMPFICFALFEDQWESYYHMSEKELCEYFYKAFKKTHLAAHLPK</sequence>
<keyword evidence="1 2" id="KW-0238">DNA-binding</keyword>
<dbReference type="Pfam" id="PF00440">
    <property type="entry name" value="TetR_N"/>
    <property type="match status" value="1"/>
</dbReference>
<evidence type="ECO:0000313" key="4">
    <source>
        <dbReference type="EMBL" id="CUH91777.1"/>
    </source>
</evidence>
<keyword evidence="5" id="KW-1185">Reference proteome</keyword>
<reference evidence="5" key="1">
    <citation type="submission" date="2015-09" db="EMBL/GenBank/DDBJ databases">
        <authorList>
            <person name="Wibberg D."/>
        </authorList>
    </citation>
    <scope>NUCLEOTIDE SEQUENCE [LARGE SCALE GENOMIC DNA]</scope>
    <source>
        <strain evidence="5">SD1D</strain>
    </source>
</reference>
<dbReference type="Gene3D" id="1.10.357.10">
    <property type="entry name" value="Tetracycline Repressor, domain 2"/>
    <property type="match status" value="1"/>
</dbReference>
<dbReference type="InterPro" id="IPR001647">
    <property type="entry name" value="HTH_TetR"/>
</dbReference>
<dbReference type="PANTHER" id="PTHR30328">
    <property type="entry name" value="TRANSCRIPTIONAL REPRESSOR"/>
    <property type="match status" value="1"/>
</dbReference>
<dbReference type="PRINTS" id="PR00455">
    <property type="entry name" value="HTHTETR"/>
</dbReference>
<name>A0A0K8J2P1_9FIRM</name>
<gene>
    <name evidence="4" type="ORF">SD1D_0224</name>
</gene>
<dbReference type="InterPro" id="IPR050109">
    <property type="entry name" value="HTH-type_TetR-like_transc_reg"/>
</dbReference>
<dbReference type="Proteomes" id="UP000196053">
    <property type="component" value="Chromosome I"/>
</dbReference>
<feature type="DNA-binding region" description="H-T-H motif" evidence="2">
    <location>
        <begin position="30"/>
        <end position="49"/>
    </location>
</feature>
<dbReference type="OrthoDB" id="9812484at2"/>
<dbReference type="EMBL" id="LN879430">
    <property type="protein sequence ID" value="CUH91777.1"/>
    <property type="molecule type" value="Genomic_DNA"/>
</dbReference>
<organism evidence="4 5">
    <name type="scientific">Herbinix luporum</name>
    <dbReference type="NCBI Taxonomy" id="1679721"/>
    <lineage>
        <taxon>Bacteria</taxon>
        <taxon>Bacillati</taxon>
        <taxon>Bacillota</taxon>
        <taxon>Clostridia</taxon>
        <taxon>Lachnospirales</taxon>
        <taxon>Lachnospiraceae</taxon>
        <taxon>Herbinix</taxon>
    </lineage>
</organism>
<feature type="domain" description="HTH tetR-type" evidence="3">
    <location>
        <begin position="7"/>
        <end position="67"/>
    </location>
</feature>
<dbReference type="GO" id="GO:0003677">
    <property type="term" value="F:DNA binding"/>
    <property type="evidence" value="ECO:0007669"/>
    <property type="project" value="UniProtKB-UniRule"/>
</dbReference>
<dbReference type="SUPFAM" id="SSF46689">
    <property type="entry name" value="Homeodomain-like"/>
    <property type="match status" value="1"/>
</dbReference>
<dbReference type="GO" id="GO:0006355">
    <property type="term" value="P:regulation of DNA-templated transcription"/>
    <property type="evidence" value="ECO:0007669"/>
    <property type="project" value="UniProtKB-ARBA"/>
</dbReference>
<dbReference type="AlphaFoldDB" id="A0A0K8J2P1"/>
<dbReference type="KEGG" id="hsd:SD1D_0224"/>
<dbReference type="RefSeq" id="WP_058257213.1">
    <property type="nucleotide sequence ID" value="NZ_LN879430.1"/>
</dbReference>
<evidence type="ECO:0000259" key="3">
    <source>
        <dbReference type="PROSITE" id="PS50977"/>
    </source>
</evidence>
<evidence type="ECO:0000256" key="1">
    <source>
        <dbReference type="ARBA" id="ARBA00023125"/>
    </source>
</evidence>
<proteinExistence type="predicted"/>
<protein>
    <recommendedName>
        <fullName evidence="3">HTH tetR-type domain-containing protein</fullName>
    </recommendedName>
</protein>
<dbReference type="PROSITE" id="PS50977">
    <property type="entry name" value="HTH_TETR_2"/>
    <property type="match status" value="1"/>
</dbReference>
<evidence type="ECO:0000256" key="2">
    <source>
        <dbReference type="PROSITE-ProRule" id="PRU00335"/>
    </source>
</evidence>
<dbReference type="InterPro" id="IPR009057">
    <property type="entry name" value="Homeodomain-like_sf"/>
</dbReference>
<evidence type="ECO:0000313" key="5">
    <source>
        <dbReference type="Proteomes" id="UP000196053"/>
    </source>
</evidence>
<accession>A0A0K8J2P1</accession>
<dbReference type="PANTHER" id="PTHR30328:SF54">
    <property type="entry name" value="HTH-TYPE TRANSCRIPTIONAL REPRESSOR SCO4008"/>
    <property type="match status" value="1"/>
</dbReference>